<dbReference type="Pfam" id="PF07690">
    <property type="entry name" value="MFS_1"/>
    <property type="match status" value="1"/>
</dbReference>
<dbReference type="InterPro" id="IPR036259">
    <property type="entry name" value="MFS_trans_sf"/>
</dbReference>
<feature type="transmembrane region" description="Helical" evidence="6">
    <location>
        <begin position="139"/>
        <end position="159"/>
    </location>
</feature>
<evidence type="ECO:0000313" key="8">
    <source>
        <dbReference type="Proteomes" id="UP000007963"/>
    </source>
</evidence>
<name>Q0D1Q5_ASPTN</name>
<dbReference type="HOGENOM" id="CLU_021993_3_1_1"/>
<feature type="transmembrane region" description="Helical" evidence="6">
    <location>
        <begin position="282"/>
        <end position="300"/>
    </location>
</feature>
<dbReference type="FunFam" id="1.20.1250.20:FF:000286">
    <property type="entry name" value="MFS efflux transporter"/>
    <property type="match status" value="1"/>
</dbReference>
<accession>Q0D1Q5</accession>
<keyword evidence="2 6" id="KW-0812">Transmembrane</keyword>
<comment type="subcellular location">
    <subcellularLocation>
        <location evidence="1">Membrane</location>
        <topology evidence="1">Multi-pass membrane protein</topology>
    </subcellularLocation>
</comment>
<dbReference type="OrthoDB" id="413079at2759"/>
<dbReference type="VEuPathDB" id="FungiDB:ATEG_00129"/>
<keyword evidence="4 6" id="KW-0472">Membrane</keyword>
<organism evidence="7 8">
    <name type="scientific">Aspergillus terreus (strain NIH 2624 / FGSC A1156)</name>
    <dbReference type="NCBI Taxonomy" id="341663"/>
    <lineage>
        <taxon>Eukaryota</taxon>
        <taxon>Fungi</taxon>
        <taxon>Dikarya</taxon>
        <taxon>Ascomycota</taxon>
        <taxon>Pezizomycotina</taxon>
        <taxon>Eurotiomycetes</taxon>
        <taxon>Eurotiomycetidae</taxon>
        <taxon>Eurotiales</taxon>
        <taxon>Aspergillaceae</taxon>
        <taxon>Aspergillus</taxon>
        <taxon>Aspergillus subgen. Circumdati</taxon>
    </lineage>
</organism>
<feature type="region of interest" description="Disordered" evidence="5">
    <location>
        <begin position="1"/>
        <end position="25"/>
    </location>
</feature>
<feature type="transmembrane region" description="Helical" evidence="6">
    <location>
        <begin position="252"/>
        <end position="270"/>
    </location>
</feature>
<protein>
    <recommendedName>
        <fullName evidence="9">Major facilitator superfamily (MFS) profile domain-containing protein</fullName>
    </recommendedName>
</protein>
<feature type="transmembrane region" description="Helical" evidence="6">
    <location>
        <begin position="71"/>
        <end position="93"/>
    </location>
</feature>
<dbReference type="AlphaFoldDB" id="Q0D1Q5"/>
<dbReference type="GeneID" id="4354886"/>
<dbReference type="OMA" id="CACFANI"/>
<proteinExistence type="predicted"/>
<feature type="transmembrane region" description="Helical" evidence="6">
    <location>
        <begin position="361"/>
        <end position="380"/>
    </location>
</feature>
<dbReference type="STRING" id="341663.Q0D1Q5"/>
<dbReference type="RefSeq" id="XP_001210215.1">
    <property type="nucleotide sequence ID" value="XM_001210215.1"/>
</dbReference>
<dbReference type="EMBL" id="CH476594">
    <property type="protein sequence ID" value="EAU38775.1"/>
    <property type="molecule type" value="Genomic_DNA"/>
</dbReference>
<evidence type="ECO:0000256" key="6">
    <source>
        <dbReference type="SAM" id="Phobius"/>
    </source>
</evidence>
<evidence type="ECO:0000256" key="1">
    <source>
        <dbReference type="ARBA" id="ARBA00004141"/>
    </source>
</evidence>
<evidence type="ECO:0000256" key="2">
    <source>
        <dbReference type="ARBA" id="ARBA00022692"/>
    </source>
</evidence>
<dbReference type="GO" id="GO:0022857">
    <property type="term" value="F:transmembrane transporter activity"/>
    <property type="evidence" value="ECO:0007669"/>
    <property type="project" value="InterPro"/>
</dbReference>
<dbReference type="PANTHER" id="PTHR23514">
    <property type="entry name" value="BYPASS OF STOP CODON PROTEIN 6"/>
    <property type="match status" value="1"/>
</dbReference>
<dbReference type="SUPFAM" id="SSF103473">
    <property type="entry name" value="MFS general substrate transporter"/>
    <property type="match status" value="1"/>
</dbReference>
<dbReference type="InterPro" id="IPR011701">
    <property type="entry name" value="MFS"/>
</dbReference>
<feature type="transmembrane region" description="Helical" evidence="6">
    <location>
        <begin position="165"/>
        <end position="187"/>
    </location>
</feature>
<dbReference type="GO" id="GO:0016020">
    <property type="term" value="C:membrane"/>
    <property type="evidence" value="ECO:0007669"/>
    <property type="project" value="UniProtKB-SubCell"/>
</dbReference>
<keyword evidence="3 6" id="KW-1133">Transmembrane helix</keyword>
<evidence type="ECO:0000256" key="5">
    <source>
        <dbReference type="SAM" id="MobiDB-lite"/>
    </source>
</evidence>
<dbReference type="PANTHER" id="PTHR23514:SF15">
    <property type="entry name" value="TRANSPORTER, PUTATIVE (AFU_ORTHOLOGUE AFUA_8G05090)-RELATED"/>
    <property type="match status" value="1"/>
</dbReference>
<dbReference type="InterPro" id="IPR051788">
    <property type="entry name" value="MFS_Transporter"/>
</dbReference>
<evidence type="ECO:0000256" key="4">
    <source>
        <dbReference type="ARBA" id="ARBA00023136"/>
    </source>
</evidence>
<dbReference type="Gene3D" id="1.20.1250.20">
    <property type="entry name" value="MFS general substrate transporter like domains"/>
    <property type="match status" value="1"/>
</dbReference>
<gene>
    <name evidence="7" type="ORF">ATEG_00129</name>
</gene>
<evidence type="ECO:0000256" key="3">
    <source>
        <dbReference type="ARBA" id="ARBA00022989"/>
    </source>
</evidence>
<evidence type="ECO:0008006" key="9">
    <source>
        <dbReference type="Google" id="ProtNLM"/>
    </source>
</evidence>
<sequence>MADTEHQRENAGSVEDSGSPSPEPSFFDKKDARSVFGKLLSTNLAIMGGGMNDAATGVLIPYMQPTYQINLLQVSFIYLVNFAGWVVASFANIHVCSRLGTGGTLVMGATIQCMGVAFQDSQANAFTVTVKNSHRWLGILHAVYGVGTIIAPVIANTIASRTPSWHLYYLTTLAFGIVSIVLLAFTFRKGLFRPNVQNAKDTAGSELRATISNRTVWIINGFFFLYVGAEVASGGWLVQFLVSVRHGDPKKVGYVASGFWSGFTLGRVVLADITHKFGERRMIFVYIALAIVLQLMFWLIPSIPVNAVTVCLLGKRRSSWQDSSSAHSTPLVCFTASLGQAGSAAFPFMTGAIASKAGVQVLQPIMVGLLVGIAIFWALMPRQGQIRL</sequence>
<dbReference type="Proteomes" id="UP000007963">
    <property type="component" value="Unassembled WGS sequence"/>
</dbReference>
<dbReference type="eggNOG" id="ENOG502QU6M">
    <property type="taxonomic scope" value="Eukaryota"/>
</dbReference>
<evidence type="ECO:0000313" key="7">
    <source>
        <dbReference type="EMBL" id="EAU38775.1"/>
    </source>
</evidence>
<reference evidence="8" key="1">
    <citation type="submission" date="2005-09" db="EMBL/GenBank/DDBJ databases">
        <title>Annotation of the Aspergillus terreus NIH2624 genome.</title>
        <authorList>
            <person name="Birren B.W."/>
            <person name="Lander E.S."/>
            <person name="Galagan J.E."/>
            <person name="Nusbaum C."/>
            <person name="Devon K."/>
            <person name="Henn M."/>
            <person name="Ma L.-J."/>
            <person name="Jaffe D.B."/>
            <person name="Butler J."/>
            <person name="Alvarez P."/>
            <person name="Gnerre S."/>
            <person name="Grabherr M."/>
            <person name="Kleber M."/>
            <person name="Mauceli E.W."/>
            <person name="Brockman W."/>
            <person name="Rounsley S."/>
            <person name="Young S.K."/>
            <person name="LaButti K."/>
            <person name="Pushparaj V."/>
            <person name="DeCaprio D."/>
            <person name="Crawford M."/>
            <person name="Koehrsen M."/>
            <person name="Engels R."/>
            <person name="Montgomery P."/>
            <person name="Pearson M."/>
            <person name="Howarth C."/>
            <person name="Larson L."/>
            <person name="Luoma S."/>
            <person name="White J."/>
            <person name="Alvarado L."/>
            <person name="Kodira C.D."/>
            <person name="Zeng Q."/>
            <person name="Oleary S."/>
            <person name="Yandava C."/>
            <person name="Denning D.W."/>
            <person name="Nierman W.C."/>
            <person name="Milne T."/>
            <person name="Madden K."/>
        </authorList>
    </citation>
    <scope>NUCLEOTIDE SEQUENCE [LARGE SCALE GENOMIC DNA]</scope>
    <source>
        <strain evidence="8">NIH 2624 / FGSC A1156</strain>
    </source>
</reference>
<feature type="transmembrane region" description="Helical" evidence="6">
    <location>
        <begin position="217"/>
        <end position="240"/>
    </location>
</feature>